<dbReference type="Gene3D" id="2.60.40.3760">
    <property type="match status" value="4"/>
</dbReference>
<dbReference type="InterPro" id="IPR013688">
    <property type="entry name" value="GBS_Bsp-like"/>
</dbReference>
<dbReference type="InterPro" id="IPR011050">
    <property type="entry name" value="Pectin_lyase_fold/virulence"/>
</dbReference>
<protein>
    <submittedName>
        <fullName evidence="3">Autolysin</fullName>
    </submittedName>
</protein>
<dbReference type="SUPFAM" id="SSF51126">
    <property type="entry name" value="Pectin lyase-like"/>
    <property type="match status" value="1"/>
</dbReference>
<dbReference type="Proteomes" id="UP000249495">
    <property type="component" value="Chromosome 1"/>
</dbReference>
<feature type="chain" id="PRO_5016012694" evidence="2">
    <location>
        <begin position="34"/>
        <end position="863"/>
    </location>
</feature>
<name>A0A2X3VZW6_9STRE</name>
<keyword evidence="2" id="KW-0732">Signal</keyword>
<dbReference type="KEGG" id="sfer:NCTC12278_01171"/>
<dbReference type="EMBL" id="LS483343">
    <property type="protein sequence ID" value="SQF40599.1"/>
    <property type="molecule type" value="Genomic_DNA"/>
</dbReference>
<keyword evidence="4" id="KW-1185">Reference proteome</keyword>
<dbReference type="STRING" id="1123303.GCA_000372425_00694"/>
<reference evidence="3 4" key="1">
    <citation type="submission" date="2018-06" db="EMBL/GenBank/DDBJ databases">
        <authorList>
            <consortium name="Pathogen Informatics"/>
            <person name="Doyle S."/>
        </authorList>
    </citation>
    <scope>NUCLEOTIDE SEQUENCE [LARGE SCALE GENOMIC DNA]</scope>
    <source>
        <strain evidence="3 4">NCTC12278</strain>
    </source>
</reference>
<accession>A0A2X3VZW6</accession>
<feature type="region of interest" description="Disordered" evidence="1">
    <location>
        <begin position="55"/>
        <end position="85"/>
    </location>
</feature>
<proteinExistence type="predicted"/>
<evidence type="ECO:0000256" key="1">
    <source>
        <dbReference type="SAM" id="MobiDB-lite"/>
    </source>
</evidence>
<dbReference type="Gene3D" id="2.160.20.10">
    <property type="entry name" value="Single-stranded right-handed beta-helix, Pectin lyase-like"/>
    <property type="match status" value="1"/>
</dbReference>
<organism evidence="3 4">
    <name type="scientific">Streptococcus ferus</name>
    <dbReference type="NCBI Taxonomy" id="1345"/>
    <lineage>
        <taxon>Bacteria</taxon>
        <taxon>Bacillati</taxon>
        <taxon>Bacillota</taxon>
        <taxon>Bacilli</taxon>
        <taxon>Lactobacillales</taxon>
        <taxon>Streptococcaceae</taxon>
        <taxon>Streptococcus</taxon>
    </lineage>
</organism>
<evidence type="ECO:0000256" key="2">
    <source>
        <dbReference type="SAM" id="SignalP"/>
    </source>
</evidence>
<gene>
    <name evidence="3" type="ORF">NCTC12278_01171</name>
</gene>
<feature type="signal peptide" evidence="2">
    <location>
        <begin position="1"/>
        <end position="33"/>
    </location>
</feature>
<dbReference type="Pfam" id="PF08481">
    <property type="entry name" value="GBS_Bsp-like"/>
    <property type="match status" value="4"/>
</dbReference>
<dbReference type="RefSeq" id="WP_018030021.1">
    <property type="nucleotide sequence ID" value="NZ_LS483343.1"/>
</dbReference>
<sequence>MTKKKIRFRKNNIYTLCGLILVSFLMSTASVSADEADQLVDGGQTSQDFIGVSETTTVSSAPDVTSTENTLSKQDDSSSQEVSSPETAAVTVSEAKTSAPELAVTQTGSQLKITYDGELPQGSSVKVAVWTEEQQQDDLRWYTADSHQQLTIDLSKTHRAYGLYNIHAYNELQGKMIGLKAVQYTIKLVEPAVTIKKRQDDCYDVEISNVGKEITSFSLPVWTEHKGQDDILWYAATKVEEGRFLARIQLKNHRYETGLYQVHVYGQSSISGKMEGLKATHFDIPETKVTISTAAKGDSGFSVKVTGQPTYISEILLPTWTQNKDQDDISWYTAKKQPDGSFLWEVSISNHHFETGLYQIHAYGKAAGDGRLIALGSTSYDVPSLQVNVDVSDKGNNVLEVTITDVPSYIKEVMVPIWSVKNDQDDISWYKASNIKDGRYQLQFSLANHKYNIGDYVVHVYGKTSTNKMLGLTSTQYHVPDVVVSVPAKFSVGQTIQIQAYATHESNGYSLSNHQGWIGSVTNIAKNTNNAIGGWEYHVTYNNGEQNVHVLEQDLRYVHHVALKEYNTKIQNNIALQEAFRYASSHPDITLYLPQGRFMIGSDIQEEDLGRTDQSNYIILSSNTQLRGHDKGTRLIVDGTMLWFGLPTGPRGIDGLSNFVMDNVHIVANDLVQGNYFMLMANHGNNWLIKNSSFTMVQKMGRHIFDLGGVQNAVFTNNQFIGYAPNLTGVTRLPDGANLHDYYAEAIQLDRSNNQGGWDASMIKRLDSNYMAYNAMDQMSSNITIDRNQFLPYYNAEGKLVAYSATLGQHSSEVGDVIITNNRFVATLAKRYSKQNNSWFMQPIHFVLRKGAQSRVTGNQIQA</sequence>
<dbReference type="AlphaFoldDB" id="A0A2X3VZW6"/>
<evidence type="ECO:0000313" key="3">
    <source>
        <dbReference type="EMBL" id="SQF40599.1"/>
    </source>
</evidence>
<evidence type="ECO:0000313" key="4">
    <source>
        <dbReference type="Proteomes" id="UP000249495"/>
    </source>
</evidence>
<dbReference type="InterPro" id="IPR012334">
    <property type="entry name" value="Pectin_lyas_fold"/>
</dbReference>